<evidence type="ECO:0000259" key="11">
    <source>
        <dbReference type="Pfam" id="PF00391"/>
    </source>
</evidence>
<dbReference type="InterPro" id="IPR036637">
    <property type="entry name" value="Phosphohistidine_dom_sf"/>
</dbReference>
<dbReference type="Gene3D" id="3.50.30.10">
    <property type="entry name" value="Phosphohistidine domain"/>
    <property type="match status" value="1"/>
</dbReference>
<evidence type="ECO:0000256" key="3">
    <source>
        <dbReference type="ARBA" id="ARBA00011994"/>
    </source>
</evidence>
<feature type="region of interest" description="Disordered" evidence="10">
    <location>
        <begin position="1"/>
        <end position="23"/>
    </location>
</feature>
<dbReference type="PROSITE" id="PS00370">
    <property type="entry name" value="PEP_ENZYMES_PHOS_SITE"/>
    <property type="match status" value="1"/>
</dbReference>
<keyword evidence="7" id="KW-0418">Kinase</keyword>
<reference evidence="14" key="1">
    <citation type="journal article" date="2019" name="Int. J. Syst. Evol. Microbiol.">
        <title>The Global Catalogue of Microorganisms (GCM) 10K type strain sequencing project: providing services to taxonomists for standard genome sequencing and annotation.</title>
        <authorList>
            <consortium name="The Broad Institute Genomics Platform"/>
            <consortium name="The Broad Institute Genome Sequencing Center for Infectious Disease"/>
            <person name="Wu L."/>
            <person name="Ma J."/>
        </authorList>
    </citation>
    <scope>NUCLEOTIDE SEQUENCE [LARGE SCALE GENOMIC DNA]</scope>
    <source>
        <strain evidence="14">ZS-22-S1</strain>
    </source>
</reference>
<dbReference type="EC" id="2.7.9.1" evidence="3"/>
<protein>
    <recommendedName>
        <fullName evidence="4">Pyruvate, phosphate dikinase</fullName>
        <ecNumber evidence="3">2.7.9.1</ecNumber>
    </recommendedName>
    <alternativeName>
        <fullName evidence="9">Pyruvate, orthophosphate dikinase</fullName>
    </alternativeName>
</protein>
<evidence type="ECO:0000256" key="9">
    <source>
        <dbReference type="ARBA" id="ARBA00032883"/>
    </source>
</evidence>
<comment type="similarity">
    <text evidence="2">Belongs to the PEP-utilizing enzyme family.</text>
</comment>
<dbReference type="InterPro" id="IPR010121">
    <property type="entry name" value="Pyruvate_phosphate_dikinase"/>
</dbReference>
<feature type="compositionally biased region" description="Low complexity" evidence="10">
    <location>
        <begin position="1"/>
        <end position="15"/>
    </location>
</feature>
<evidence type="ECO:0000313" key="14">
    <source>
        <dbReference type="Proteomes" id="UP001595859"/>
    </source>
</evidence>
<evidence type="ECO:0000256" key="4">
    <source>
        <dbReference type="ARBA" id="ARBA00020138"/>
    </source>
</evidence>
<evidence type="ECO:0000256" key="5">
    <source>
        <dbReference type="ARBA" id="ARBA00022679"/>
    </source>
</evidence>
<dbReference type="PANTHER" id="PTHR22931">
    <property type="entry name" value="PHOSPHOENOLPYRUVATE DIKINASE-RELATED"/>
    <property type="match status" value="1"/>
</dbReference>
<keyword evidence="6" id="KW-0479">Metal-binding</keyword>
<evidence type="ECO:0000256" key="1">
    <source>
        <dbReference type="ARBA" id="ARBA00001946"/>
    </source>
</evidence>
<sequence>MDPATTTAERTTDTTQDLRTPISGGTLAESVATRHARGELSSAQALAALDPRELERALTLTADVSGLVTVVRGLGVSPGVASGVLVFDGQAAVAAREDGLEPVLALPESRPEDLPGLLASAAVVTEHGGQTTHAAVVTRALGLPCVAGLVDGVITDGRGLRAARGEVLVAGDVVTVDGASGKVYRGRPAEPLAKGKKNAELLHWLDVVLKDMPGLSVQVNADSAEAAARGRDLGAVGVGLCRIEHMFLGDRRSLLERVMVARPGPELTEGLAELYAVLRTELTELLVAMDGSTVAIRLLDPPRHEFLPDPASIADHGLRVVLDRLREHNPMLGVRGVRLGILVPALTVAQIQALVDATMAVRRMGHDPRPELLVPMVSTPAEVDVVRRLLDDVCAQVRVSAADLPVTVGAMIETPRAALLASRLAERVDAISLGTNDLTALMWGLSRDDADRHLLPAYRDLGVVERSPFERLDIEGVGALIRQVIRDARKVRPGIRIGVCGEQSAEPSAVSFLVAAGVDHISCAAPRIPLVRLAAARQRLLDQGGAG</sequence>
<accession>A0ABV9SA03</accession>
<proteinExistence type="inferred from homology"/>
<feature type="domain" description="PEP-utilising enzyme C-terminal" evidence="12">
    <location>
        <begin position="205"/>
        <end position="537"/>
    </location>
</feature>
<dbReference type="RefSeq" id="WP_378059297.1">
    <property type="nucleotide sequence ID" value="NZ_JBHSIS010000017.1"/>
</dbReference>
<keyword evidence="8" id="KW-0460">Magnesium</keyword>
<dbReference type="InterPro" id="IPR008279">
    <property type="entry name" value="PEP-util_enz_mobile_dom"/>
</dbReference>
<dbReference type="InterPro" id="IPR040442">
    <property type="entry name" value="Pyrv_kinase-like_dom_sf"/>
</dbReference>
<name>A0ABV9SA03_9PSEU</name>
<organism evidence="13 14">
    <name type="scientific">Actinophytocola glycyrrhizae</name>
    <dbReference type="NCBI Taxonomy" id="2044873"/>
    <lineage>
        <taxon>Bacteria</taxon>
        <taxon>Bacillati</taxon>
        <taxon>Actinomycetota</taxon>
        <taxon>Actinomycetes</taxon>
        <taxon>Pseudonocardiales</taxon>
        <taxon>Pseudonocardiaceae</taxon>
    </lineage>
</organism>
<evidence type="ECO:0000256" key="10">
    <source>
        <dbReference type="SAM" id="MobiDB-lite"/>
    </source>
</evidence>
<evidence type="ECO:0000256" key="6">
    <source>
        <dbReference type="ARBA" id="ARBA00022723"/>
    </source>
</evidence>
<gene>
    <name evidence="13" type="ORF">ACFPCV_27765</name>
</gene>
<dbReference type="Pfam" id="PF00391">
    <property type="entry name" value="PEP-utilizers"/>
    <property type="match status" value="1"/>
</dbReference>
<feature type="domain" description="PEP-utilising enzyme mobile" evidence="11">
    <location>
        <begin position="103"/>
        <end position="181"/>
    </location>
</feature>
<evidence type="ECO:0000256" key="2">
    <source>
        <dbReference type="ARBA" id="ARBA00007837"/>
    </source>
</evidence>
<dbReference type="Gene3D" id="3.20.20.60">
    <property type="entry name" value="Phosphoenolpyruvate-binding domains"/>
    <property type="match status" value="1"/>
</dbReference>
<dbReference type="InterPro" id="IPR018274">
    <property type="entry name" value="PEP_util_AS"/>
</dbReference>
<keyword evidence="5" id="KW-0808">Transferase</keyword>
<dbReference type="EMBL" id="JBHSIS010000017">
    <property type="protein sequence ID" value="MFC4857312.1"/>
    <property type="molecule type" value="Genomic_DNA"/>
</dbReference>
<keyword evidence="14" id="KW-1185">Reference proteome</keyword>
<dbReference type="InterPro" id="IPR000121">
    <property type="entry name" value="PEP_util_C"/>
</dbReference>
<dbReference type="SUPFAM" id="SSF51621">
    <property type="entry name" value="Phosphoenolpyruvate/pyruvate domain"/>
    <property type="match status" value="1"/>
</dbReference>
<dbReference type="InterPro" id="IPR015813">
    <property type="entry name" value="Pyrv/PenolPyrv_kinase-like_dom"/>
</dbReference>
<comment type="cofactor">
    <cofactor evidence="1">
        <name>Mg(2+)</name>
        <dbReference type="ChEBI" id="CHEBI:18420"/>
    </cofactor>
</comment>
<dbReference type="Gene3D" id="1.10.189.10">
    <property type="entry name" value="Pyruvate Phosphate Dikinase, domain 2"/>
    <property type="match status" value="1"/>
</dbReference>
<dbReference type="PANTHER" id="PTHR22931:SF9">
    <property type="entry name" value="PYRUVATE, PHOSPHATE DIKINASE 1, CHLOROPLASTIC"/>
    <property type="match status" value="1"/>
</dbReference>
<evidence type="ECO:0000256" key="8">
    <source>
        <dbReference type="ARBA" id="ARBA00022842"/>
    </source>
</evidence>
<evidence type="ECO:0000313" key="13">
    <source>
        <dbReference type="EMBL" id="MFC4857312.1"/>
    </source>
</evidence>
<dbReference type="SUPFAM" id="SSF52009">
    <property type="entry name" value="Phosphohistidine domain"/>
    <property type="match status" value="1"/>
</dbReference>
<comment type="caution">
    <text evidence="13">The sequence shown here is derived from an EMBL/GenBank/DDBJ whole genome shotgun (WGS) entry which is preliminary data.</text>
</comment>
<evidence type="ECO:0000256" key="7">
    <source>
        <dbReference type="ARBA" id="ARBA00022777"/>
    </source>
</evidence>
<evidence type="ECO:0000259" key="12">
    <source>
        <dbReference type="Pfam" id="PF02896"/>
    </source>
</evidence>
<dbReference type="Pfam" id="PF02896">
    <property type="entry name" value="PEP-utilizers_C"/>
    <property type="match status" value="1"/>
</dbReference>
<dbReference type="Proteomes" id="UP001595859">
    <property type="component" value="Unassembled WGS sequence"/>
</dbReference>